<comment type="caution">
    <text evidence="1">The sequence shown here is derived from an EMBL/GenBank/DDBJ whole genome shotgun (WGS) entry which is preliminary data.</text>
</comment>
<dbReference type="OrthoDB" id="5429547at2"/>
<dbReference type="EMBL" id="SMGD01000013">
    <property type="protein sequence ID" value="TCK52098.1"/>
    <property type="molecule type" value="Genomic_DNA"/>
</dbReference>
<organism evidence="1 2">
    <name type="scientific">Celerinatantimonas diazotrophica</name>
    <dbReference type="NCBI Taxonomy" id="412034"/>
    <lineage>
        <taxon>Bacteria</taxon>
        <taxon>Pseudomonadati</taxon>
        <taxon>Pseudomonadota</taxon>
        <taxon>Gammaproteobacteria</taxon>
        <taxon>Celerinatantimonadaceae</taxon>
        <taxon>Celerinatantimonas</taxon>
    </lineage>
</organism>
<dbReference type="RefSeq" id="WP_131912997.1">
    <property type="nucleotide sequence ID" value="NZ_OU594967.1"/>
</dbReference>
<gene>
    <name evidence="1" type="ORF">EV690_2206</name>
</gene>
<evidence type="ECO:0000313" key="1">
    <source>
        <dbReference type="EMBL" id="TCK52098.1"/>
    </source>
</evidence>
<dbReference type="Proteomes" id="UP000295565">
    <property type="component" value="Unassembled WGS sequence"/>
</dbReference>
<reference evidence="1 2" key="1">
    <citation type="submission" date="2019-03" db="EMBL/GenBank/DDBJ databases">
        <title>Genomic Encyclopedia of Type Strains, Phase IV (KMG-IV): sequencing the most valuable type-strain genomes for metagenomic binning, comparative biology and taxonomic classification.</title>
        <authorList>
            <person name="Goeker M."/>
        </authorList>
    </citation>
    <scope>NUCLEOTIDE SEQUENCE [LARGE SCALE GENOMIC DNA]</scope>
    <source>
        <strain evidence="1 2">DSM 18577</strain>
    </source>
</reference>
<dbReference type="AlphaFoldDB" id="A0A4R1JLZ6"/>
<evidence type="ECO:0000313" key="2">
    <source>
        <dbReference type="Proteomes" id="UP000295565"/>
    </source>
</evidence>
<evidence type="ECO:0008006" key="3">
    <source>
        <dbReference type="Google" id="ProtNLM"/>
    </source>
</evidence>
<sequence length="321" mass="35776">MSNIDVFNGDADGIVALLQLRWRYPQQSTLVTGVKRDIQLLQRVDVAAGDNVCVLDISAERNGRDLKRILEAGAHVFYVDHHRRGDIPLSPNLVTRIDPDPYQCTSTLVDQYLNGAYRSWAVAAAFGDNLTETAIKLARSLSLTTEQTNFLKELGILLNYNGYGREVNDLHYHPAELYKQLQAYPDPFALMLLKDSVFTNLQDAYQRDMAKAKNSPIVYQSDNAVVILLADAPWSRRVSGVYGNELANQNPERAHGVVTDNGDDTYTVSVRAPINRRSGADEICSQFPNGGGRAAAAGINQLPCDQLESFWQILSNYYQQH</sequence>
<protein>
    <recommendedName>
        <fullName evidence="3">DHH family phosphoesterase</fullName>
    </recommendedName>
</protein>
<keyword evidence="2" id="KW-1185">Reference proteome</keyword>
<name>A0A4R1JLZ6_9GAMM</name>
<dbReference type="InterPro" id="IPR038763">
    <property type="entry name" value="DHH_sf"/>
</dbReference>
<accession>A0A4R1JLZ6</accession>
<dbReference type="SUPFAM" id="SSF64182">
    <property type="entry name" value="DHH phosphoesterases"/>
    <property type="match status" value="1"/>
</dbReference>
<proteinExistence type="predicted"/>